<accession>A0AB39R836</accession>
<sequence length="58" mass="6699">MTREKTTSDAAEAMRHARFGRLPERIRLEDTVEEKPATVPDPAKDAYNPDEWLVRNCL</sequence>
<protein>
    <submittedName>
        <fullName evidence="2">Uncharacterized protein</fullName>
    </submittedName>
</protein>
<reference evidence="2" key="1">
    <citation type="submission" date="2024-07" db="EMBL/GenBank/DDBJ databases">
        <authorList>
            <person name="Yu S.T."/>
        </authorList>
    </citation>
    <scope>NUCLEOTIDE SEQUENCE</scope>
    <source>
        <strain evidence="2">R41</strain>
    </source>
</reference>
<dbReference type="EMBL" id="CP163443">
    <property type="protein sequence ID" value="XDQ50481.1"/>
    <property type="molecule type" value="Genomic_DNA"/>
</dbReference>
<dbReference type="AlphaFoldDB" id="A0AB39R836"/>
<feature type="region of interest" description="Disordered" evidence="1">
    <location>
        <begin position="1"/>
        <end position="20"/>
    </location>
</feature>
<dbReference type="RefSeq" id="WP_369243832.1">
    <property type="nucleotide sequence ID" value="NZ_CP163443.1"/>
</dbReference>
<organism evidence="2">
    <name type="scientific">Streptomyces sp. R41</name>
    <dbReference type="NCBI Taxonomy" id="3238632"/>
    <lineage>
        <taxon>Bacteria</taxon>
        <taxon>Bacillati</taxon>
        <taxon>Actinomycetota</taxon>
        <taxon>Actinomycetes</taxon>
        <taxon>Kitasatosporales</taxon>
        <taxon>Streptomycetaceae</taxon>
        <taxon>Streptomyces</taxon>
    </lineage>
</organism>
<evidence type="ECO:0000313" key="2">
    <source>
        <dbReference type="EMBL" id="XDQ50481.1"/>
    </source>
</evidence>
<name>A0AB39R836_9ACTN</name>
<proteinExistence type="predicted"/>
<evidence type="ECO:0000256" key="1">
    <source>
        <dbReference type="SAM" id="MobiDB-lite"/>
    </source>
</evidence>
<gene>
    <name evidence="2" type="ORF">AB5J53_01525</name>
</gene>